<comment type="caution">
    <text evidence="1">The sequence shown here is derived from an EMBL/GenBank/DDBJ whole genome shotgun (WGS) entry which is preliminary data.</text>
</comment>
<dbReference type="SUPFAM" id="SSF48371">
    <property type="entry name" value="ARM repeat"/>
    <property type="match status" value="1"/>
</dbReference>
<dbReference type="Gene3D" id="1.25.10.10">
    <property type="entry name" value="Leucine-rich Repeat Variant"/>
    <property type="match status" value="1"/>
</dbReference>
<dbReference type="EMBL" id="WNLA01000037">
    <property type="protein sequence ID" value="MTW06085.1"/>
    <property type="molecule type" value="Genomic_DNA"/>
</dbReference>
<dbReference type="InterPro" id="IPR004155">
    <property type="entry name" value="PBS_lyase_HEAT"/>
</dbReference>
<sequence length="214" mass="22612">MHGLMEIYMGFTKSTQAAAARAATIAPPDTGKLIALLDDGSAVVRRHAAQALASHPQAAPLLLVRVHTETDHSARGAMLNSLARIGGEDAVAGLARCLHSEEPALRNGAIEALKTLPEEVPGIIAPLLADADADVRIFAVNILESLRHPLVEDWLLDVVESDAHVNVCAAAVDLLCEIGTARAAPALQRLKARFSDEPYIHFAASFALKRLAGS</sequence>
<organism evidence="1 2">
    <name type="scientific">Pseudoduganella ginsengisoli</name>
    <dbReference type="NCBI Taxonomy" id="1462440"/>
    <lineage>
        <taxon>Bacteria</taxon>
        <taxon>Pseudomonadati</taxon>
        <taxon>Pseudomonadota</taxon>
        <taxon>Betaproteobacteria</taxon>
        <taxon>Burkholderiales</taxon>
        <taxon>Oxalobacteraceae</taxon>
        <taxon>Telluria group</taxon>
        <taxon>Pseudoduganella</taxon>
    </lineage>
</organism>
<evidence type="ECO:0000313" key="1">
    <source>
        <dbReference type="EMBL" id="MTW06085.1"/>
    </source>
</evidence>
<dbReference type="InterPro" id="IPR016024">
    <property type="entry name" value="ARM-type_fold"/>
</dbReference>
<dbReference type="InterPro" id="IPR011989">
    <property type="entry name" value="ARM-like"/>
</dbReference>
<proteinExistence type="predicted"/>
<dbReference type="Proteomes" id="UP000484015">
    <property type="component" value="Unassembled WGS sequence"/>
</dbReference>
<evidence type="ECO:0000313" key="2">
    <source>
        <dbReference type="Proteomes" id="UP000484015"/>
    </source>
</evidence>
<dbReference type="AlphaFoldDB" id="A0A6L6Q8X8"/>
<keyword evidence="2" id="KW-1185">Reference proteome</keyword>
<name>A0A6L6Q8X8_9BURK</name>
<dbReference type="SMART" id="SM00567">
    <property type="entry name" value="EZ_HEAT"/>
    <property type="match status" value="4"/>
</dbReference>
<dbReference type="OrthoDB" id="7359267at2"/>
<reference evidence="1 2" key="1">
    <citation type="submission" date="2019-11" db="EMBL/GenBank/DDBJ databases">
        <title>Type strains purchased from KCTC, JCM and DSMZ.</title>
        <authorList>
            <person name="Lu H."/>
        </authorList>
    </citation>
    <scope>NUCLEOTIDE SEQUENCE [LARGE SCALE GENOMIC DNA]</scope>
    <source>
        <strain evidence="1 2">KCTC 42409</strain>
    </source>
</reference>
<gene>
    <name evidence="1" type="ORF">GM668_28805</name>
</gene>
<accession>A0A6L6Q8X8</accession>
<dbReference type="Pfam" id="PF13646">
    <property type="entry name" value="HEAT_2"/>
    <property type="match status" value="2"/>
</dbReference>
<protein>
    <submittedName>
        <fullName evidence="1">HEAT repeat domain-containing protein</fullName>
    </submittedName>
</protein>